<feature type="signal peptide" evidence="2">
    <location>
        <begin position="1"/>
        <end position="20"/>
    </location>
</feature>
<feature type="region of interest" description="Disordered" evidence="1">
    <location>
        <begin position="208"/>
        <end position="232"/>
    </location>
</feature>
<keyword evidence="2" id="KW-0732">Signal</keyword>
<dbReference type="AlphaFoldDB" id="A0A833X2G6"/>
<sequence length="365" mass="40294">MGIIAWLSLLKFNWLRRCRTCGVRGSKCLCRRPSLALEHIFFLEERKNKFGARNFSHVSDTMMTSNSTMFASSTTGTGPASSLSGSTVVMRGARSSVDSDVNPTDYYNQTAPPEGNGELLTPRLDQKTENQLRAHGHPSQNKKQRGVSHRNSKVSGADDAPSAALVRKYSGRMMSKARHNGDKSMQPPIKDVATGEYILYSEENIPVSLPHRQQQKQIVPRDRRRSRAQSNKSIKMTNTLPQHKEEPGVSFQFYGRCGAPVPPPPAMLSNRSASMRSSCSTNDSYIMGSSSISSTRVSQYSDRVSLETNFGSLNPQSNLTNTGRFIDSGYTPSIQEDEEAQALEQLSGWLHASSVSTQGSFMLSR</sequence>
<evidence type="ECO:0000313" key="5">
    <source>
        <dbReference type="Proteomes" id="UP000602510"/>
    </source>
</evidence>
<dbReference type="EMBL" id="WSZM01000015">
    <property type="protein sequence ID" value="KAF4046656.1"/>
    <property type="molecule type" value="Genomic_DNA"/>
</dbReference>
<reference evidence="3" key="1">
    <citation type="submission" date="2020-04" db="EMBL/GenBank/DDBJ databases">
        <title>Hybrid Assembly of Korean Phytophthora infestans isolates.</title>
        <authorList>
            <person name="Prokchorchik M."/>
            <person name="Lee Y."/>
            <person name="Seo J."/>
            <person name="Cho J.-H."/>
            <person name="Park Y.-E."/>
            <person name="Jang D.-C."/>
            <person name="Im J.-S."/>
            <person name="Choi J.-G."/>
            <person name="Park H.-J."/>
            <person name="Lee G.-B."/>
            <person name="Lee Y.-G."/>
            <person name="Hong S.-Y."/>
            <person name="Cho K."/>
            <person name="Sohn K.H."/>
        </authorList>
    </citation>
    <scope>NUCLEOTIDE SEQUENCE</scope>
    <source>
        <strain evidence="3">KR_1_A1</strain>
        <strain evidence="4">KR_2_A2</strain>
    </source>
</reference>
<proteinExistence type="predicted"/>
<accession>A0A833X2G6</accession>
<dbReference type="Proteomes" id="UP000704712">
    <property type="component" value="Unassembled WGS sequence"/>
</dbReference>
<feature type="compositionally biased region" description="Basic residues" evidence="1">
    <location>
        <begin position="134"/>
        <end position="152"/>
    </location>
</feature>
<feature type="compositionally biased region" description="Polar residues" evidence="1">
    <location>
        <begin position="96"/>
        <end position="111"/>
    </location>
</feature>
<keyword evidence="5" id="KW-1185">Reference proteome</keyword>
<evidence type="ECO:0000256" key="2">
    <source>
        <dbReference type="SAM" id="SignalP"/>
    </source>
</evidence>
<feature type="region of interest" description="Disordered" evidence="1">
    <location>
        <begin position="94"/>
        <end position="163"/>
    </location>
</feature>
<dbReference type="EMBL" id="JAACNO010000468">
    <property type="protein sequence ID" value="KAF4147426.1"/>
    <property type="molecule type" value="Genomic_DNA"/>
</dbReference>
<evidence type="ECO:0000313" key="3">
    <source>
        <dbReference type="EMBL" id="KAF4046656.1"/>
    </source>
</evidence>
<organism evidence="3 5">
    <name type="scientific">Phytophthora infestans</name>
    <name type="common">Potato late blight agent</name>
    <name type="synonym">Botrytis infestans</name>
    <dbReference type="NCBI Taxonomy" id="4787"/>
    <lineage>
        <taxon>Eukaryota</taxon>
        <taxon>Sar</taxon>
        <taxon>Stramenopiles</taxon>
        <taxon>Oomycota</taxon>
        <taxon>Peronosporomycetes</taxon>
        <taxon>Peronosporales</taxon>
        <taxon>Peronosporaceae</taxon>
        <taxon>Phytophthora</taxon>
    </lineage>
</organism>
<protein>
    <submittedName>
        <fullName evidence="3">Uncharacterized protein</fullName>
    </submittedName>
</protein>
<evidence type="ECO:0000313" key="4">
    <source>
        <dbReference type="EMBL" id="KAF4147426.1"/>
    </source>
</evidence>
<feature type="chain" id="PRO_5032965786" evidence="2">
    <location>
        <begin position="21"/>
        <end position="365"/>
    </location>
</feature>
<gene>
    <name evidence="3" type="ORF">GN244_ATG01047</name>
    <name evidence="4" type="ORF">GN958_ATG03381</name>
</gene>
<evidence type="ECO:0000256" key="1">
    <source>
        <dbReference type="SAM" id="MobiDB-lite"/>
    </source>
</evidence>
<comment type="caution">
    <text evidence="3">The sequence shown here is derived from an EMBL/GenBank/DDBJ whole genome shotgun (WGS) entry which is preliminary data.</text>
</comment>
<dbReference type="Proteomes" id="UP000602510">
    <property type="component" value="Unassembled WGS sequence"/>
</dbReference>
<name>A0A833X2G6_PHYIN</name>